<keyword evidence="20" id="KW-1185">Reference proteome</keyword>
<evidence type="ECO:0000259" key="17">
    <source>
        <dbReference type="PROSITE" id="PS50113"/>
    </source>
</evidence>
<dbReference type="PROSITE" id="PS50110">
    <property type="entry name" value="RESPONSE_REGULATORY"/>
    <property type="match status" value="1"/>
</dbReference>
<comment type="catalytic activity">
    <reaction evidence="1">
        <text>ATP + protein L-histidine = ADP + protein N-phospho-L-histidine.</text>
        <dbReference type="EC" id="2.7.13.3"/>
    </reaction>
</comment>
<keyword evidence="13" id="KW-0175">Coiled coil</keyword>
<feature type="domain" description="Response regulatory" evidence="15">
    <location>
        <begin position="613"/>
        <end position="728"/>
    </location>
</feature>
<feature type="domain" description="PAS" evidence="16">
    <location>
        <begin position="771"/>
        <end position="817"/>
    </location>
</feature>
<dbReference type="CDD" id="cd00082">
    <property type="entry name" value="HisKA"/>
    <property type="match status" value="1"/>
</dbReference>
<evidence type="ECO:0000256" key="2">
    <source>
        <dbReference type="ARBA" id="ARBA00004236"/>
    </source>
</evidence>
<feature type="domain" description="PPM-type phosphatase" evidence="18">
    <location>
        <begin position="903"/>
        <end position="1113"/>
    </location>
</feature>
<dbReference type="SUPFAM" id="SSF52172">
    <property type="entry name" value="CheY-like"/>
    <property type="match status" value="1"/>
</dbReference>
<keyword evidence="10" id="KW-0902">Two-component regulatory system</keyword>
<evidence type="ECO:0000313" key="19">
    <source>
        <dbReference type="EMBL" id="QIG44971.1"/>
    </source>
</evidence>
<feature type="domain" description="Histidine kinase" evidence="14">
    <location>
        <begin position="347"/>
        <end position="565"/>
    </location>
</feature>
<evidence type="ECO:0000256" key="3">
    <source>
        <dbReference type="ARBA" id="ARBA00012438"/>
    </source>
</evidence>
<dbReference type="Gene3D" id="1.10.287.130">
    <property type="match status" value="1"/>
</dbReference>
<accession>A0A6G6WI07</accession>
<dbReference type="SMART" id="SM00388">
    <property type="entry name" value="HisKA"/>
    <property type="match status" value="1"/>
</dbReference>
<dbReference type="GO" id="GO:0000155">
    <property type="term" value="F:phosphorelay sensor kinase activity"/>
    <property type="evidence" value="ECO:0007669"/>
    <property type="project" value="InterPro"/>
</dbReference>
<evidence type="ECO:0000256" key="5">
    <source>
        <dbReference type="ARBA" id="ARBA00022553"/>
    </source>
</evidence>
<dbReference type="PROSITE" id="PS50112">
    <property type="entry name" value="PAS"/>
    <property type="match status" value="1"/>
</dbReference>
<dbReference type="InterPro" id="IPR003594">
    <property type="entry name" value="HATPase_dom"/>
</dbReference>
<dbReference type="Gene3D" id="3.30.450.20">
    <property type="entry name" value="PAS domain"/>
    <property type="match status" value="2"/>
</dbReference>
<dbReference type="Gene3D" id="2.10.70.100">
    <property type="match status" value="1"/>
</dbReference>
<dbReference type="Pfam" id="PF13581">
    <property type="entry name" value="HATPase_c_2"/>
    <property type="match status" value="1"/>
</dbReference>
<keyword evidence="4" id="KW-1003">Cell membrane</keyword>
<dbReference type="GO" id="GO:0005886">
    <property type="term" value="C:plasma membrane"/>
    <property type="evidence" value="ECO:0007669"/>
    <property type="project" value="UniProtKB-SubCell"/>
</dbReference>
<dbReference type="InterPro" id="IPR003661">
    <property type="entry name" value="HisK_dim/P_dom"/>
</dbReference>
<dbReference type="InterPro" id="IPR005467">
    <property type="entry name" value="His_kinase_dom"/>
</dbReference>
<dbReference type="Pfam" id="PF00072">
    <property type="entry name" value="Response_reg"/>
    <property type="match status" value="1"/>
</dbReference>
<evidence type="ECO:0000259" key="18">
    <source>
        <dbReference type="PROSITE" id="PS51746"/>
    </source>
</evidence>
<dbReference type="PROSITE" id="PS50109">
    <property type="entry name" value="HIS_KIN"/>
    <property type="match status" value="1"/>
</dbReference>
<protein>
    <recommendedName>
        <fullName evidence="3">histidine kinase</fullName>
        <ecNumber evidence="3">2.7.13.3</ecNumber>
    </recommendedName>
</protein>
<keyword evidence="11" id="KW-0472">Membrane</keyword>
<feature type="domain" description="PAC" evidence="17">
    <location>
        <begin position="819"/>
        <end position="871"/>
    </location>
</feature>
<keyword evidence="6" id="KW-0808">Transferase</keyword>
<evidence type="ECO:0000256" key="6">
    <source>
        <dbReference type="ARBA" id="ARBA00022679"/>
    </source>
</evidence>
<evidence type="ECO:0000313" key="20">
    <source>
        <dbReference type="Proteomes" id="UP000502996"/>
    </source>
</evidence>
<dbReference type="RefSeq" id="WP_165237066.1">
    <property type="nucleotide sequence ID" value="NZ_CP049257.1"/>
</dbReference>
<dbReference type="AlphaFoldDB" id="A0A6G6WI07"/>
<name>A0A6G6WI07_9ACTN</name>
<dbReference type="EC" id="2.7.13.3" evidence="3"/>
<dbReference type="InterPro" id="IPR001932">
    <property type="entry name" value="PPM-type_phosphatase-like_dom"/>
</dbReference>
<evidence type="ECO:0000259" key="16">
    <source>
        <dbReference type="PROSITE" id="PS50112"/>
    </source>
</evidence>
<dbReference type="FunFam" id="1.10.287.130:FF:000045">
    <property type="entry name" value="Two-component system sensor histidine kinase/response regulator"/>
    <property type="match status" value="1"/>
</dbReference>
<dbReference type="InterPro" id="IPR036890">
    <property type="entry name" value="HATPase_C_sf"/>
</dbReference>
<evidence type="ECO:0000256" key="4">
    <source>
        <dbReference type="ARBA" id="ARBA00022475"/>
    </source>
</evidence>
<dbReference type="Pfam" id="PF00512">
    <property type="entry name" value="HisKA"/>
    <property type="match status" value="1"/>
</dbReference>
<dbReference type="SUPFAM" id="SSF55874">
    <property type="entry name" value="ATPase domain of HSP90 chaperone/DNA topoisomerase II/histidine kinase"/>
    <property type="match status" value="2"/>
</dbReference>
<dbReference type="InterPro" id="IPR000700">
    <property type="entry name" value="PAS-assoc_C"/>
</dbReference>
<dbReference type="SUPFAM" id="SSF55785">
    <property type="entry name" value="PYP-like sensor domain (PAS domain)"/>
    <property type="match status" value="1"/>
</dbReference>
<dbReference type="Pfam" id="PF02518">
    <property type="entry name" value="HATPase_c"/>
    <property type="match status" value="1"/>
</dbReference>
<dbReference type="CDD" id="cd16936">
    <property type="entry name" value="HATPase_RsbW-like"/>
    <property type="match status" value="1"/>
</dbReference>
<comment type="subcellular location">
    <subcellularLocation>
        <location evidence="2">Cell membrane</location>
    </subcellularLocation>
</comment>
<dbReference type="InterPro" id="IPR000014">
    <property type="entry name" value="PAS"/>
</dbReference>
<dbReference type="Gene3D" id="3.30.565.10">
    <property type="entry name" value="Histidine kinase-like ATPase, C-terminal domain"/>
    <property type="match status" value="2"/>
</dbReference>
<evidence type="ECO:0000256" key="8">
    <source>
        <dbReference type="ARBA" id="ARBA00022777"/>
    </source>
</evidence>
<reference evidence="19 20" key="1">
    <citation type="submission" date="2020-02" db="EMBL/GenBank/DDBJ databases">
        <title>Full genome sequence of Nocardioides sp. R-3366.</title>
        <authorList>
            <person name="Im W.-T."/>
        </authorList>
    </citation>
    <scope>NUCLEOTIDE SEQUENCE [LARGE SCALE GENOMIC DNA]</scope>
    <source>
        <strain evidence="19 20">R-3366</strain>
    </source>
</reference>
<evidence type="ECO:0000256" key="13">
    <source>
        <dbReference type="SAM" id="Coils"/>
    </source>
</evidence>
<dbReference type="SMART" id="SM00086">
    <property type="entry name" value="PAC"/>
    <property type="match status" value="2"/>
</dbReference>
<dbReference type="Gene3D" id="3.60.40.10">
    <property type="entry name" value="PPM-type phosphatase domain"/>
    <property type="match status" value="1"/>
</dbReference>
<evidence type="ECO:0000256" key="1">
    <source>
        <dbReference type="ARBA" id="ARBA00000085"/>
    </source>
</evidence>
<dbReference type="FunFam" id="3.30.565.10:FF:000023">
    <property type="entry name" value="PAS domain-containing sensor histidine kinase"/>
    <property type="match status" value="1"/>
</dbReference>
<dbReference type="SUPFAM" id="SSF55781">
    <property type="entry name" value="GAF domain-like"/>
    <property type="match status" value="1"/>
</dbReference>
<dbReference type="CDD" id="cd00130">
    <property type="entry name" value="PAS"/>
    <property type="match status" value="1"/>
</dbReference>
<dbReference type="InterPro" id="IPR001610">
    <property type="entry name" value="PAC"/>
</dbReference>
<dbReference type="PROSITE" id="PS51746">
    <property type="entry name" value="PPM_2"/>
    <property type="match status" value="1"/>
</dbReference>
<evidence type="ECO:0000256" key="9">
    <source>
        <dbReference type="ARBA" id="ARBA00022840"/>
    </source>
</evidence>
<dbReference type="PROSITE" id="PS50113">
    <property type="entry name" value="PAC"/>
    <property type="match status" value="1"/>
</dbReference>
<evidence type="ECO:0000259" key="15">
    <source>
        <dbReference type="PROSITE" id="PS50110"/>
    </source>
</evidence>
<feature type="modified residue" description="4-aspartylphosphate" evidence="12">
    <location>
        <position position="661"/>
    </location>
</feature>
<organism evidence="19 20">
    <name type="scientific">Nocardioides anomalus</name>
    <dbReference type="NCBI Taxonomy" id="2712223"/>
    <lineage>
        <taxon>Bacteria</taxon>
        <taxon>Bacillati</taxon>
        <taxon>Actinomycetota</taxon>
        <taxon>Actinomycetes</taxon>
        <taxon>Propionibacteriales</taxon>
        <taxon>Nocardioidaceae</taxon>
        <taxon>Nocardioides</taxon>
    </lineage>
</organism>
<evidence type="ECO:0000256" key="10">
    <source>
        <dbReference type="ARBA" id="ARBA00023012"/>
    </source>
</evidence>
<dbReference type="InterPro" id="IPR001789">
    <property type="entry name" value="Sig_transdc_resp-reg_receiver"/>
</dbReference>
<keyword evidence="8" id="KW-0418">Kinase</keyword>
<dbReference type="SUPFAM" id="SSF81606">
    <property type="entry name" value="PP2C-like"/>
    <property type="match status" value="1"/>
</dbReference>
<dbReference type="PANTHER" id="PTHR43547:SF2">
    <property type="entry name" value="HYBRID SIGNAL TRANSDUCTION HISTIDINE KINASE C"/>
    <property type="match status" value="1"/>
</dbReference>
<evidence type="ECO:0000256" key="11">
    <source>
        <dbReference type="ARBA" id="ARBA00023136"/>
    </source>
</evidence>
<dbReference type="SUPFAM" id="SSF47384">
    <property type="entry name" value="Homodimeric domain of signal transducing histidine kinase"/>
    <property type="match status" value="1"/>
</dbReference>
<dbReference type="SMART" id="SM00387">
    <property type="entry name" value="HATPase_c"/>
    <property type="match status" value="1"/>
</dbReference>
<dbReference type="Pfam" id="PF07228">
    <property type="entry name" value="SpoIIE"/>
    <property type="match status" value="1"/>
</dbReference>
<dbReference type="InterPro" id="IPR036097">
    <property type="entry name" value="HisK_dim/P_sf"/>
</dbReference>
<dbReference type="KEGG" id="nano:G5V58_21315"/>
<dbReference type="Proteomes" id="UP000502996">
    <property type="component" value="Chromosome"/>
</dbReference>
<feature type="coiled-coil region" evidence="13">
    <location>
        <begin position="723"/>
        <end position="753"/>
    </location>
</feature>
<dbReference type="Gene3D" id="3.40.50.2300">
    <property type="match status" value="1"/>
</dbReference>
<dbReference type="InterPro" id="IPR036457">
    <property type="entry name" value="PPM-type-like_dom_sf"/>
</dbReference>
<gene>
    <name evidence="19" type="ORF">G5V58_21315</name>
</gene>
<evidence type="ECO:0000259" key="14">
    <source>
        <dbReference type="PROSITE" id="PS50109"/>
    </source>
</evidence>
<keyword evidence="7" id="KW-0547">Nucleotide-binding</keyword>
<keyword evidence="9" id="KW-0067">ATP-binding</keyword>
<keyword evidence="5 12" id="KW-0597">Phosphoprotein</keyword>
<dbReference type="NCBIfam" id="TIGR00229">
    <property type="entry name" value="sensory_box"/>
    <property type="match status" value="1"/>
</dbReference>
<dbReference type="SMART" id="SM00448">
    <property type="entry name" value="REC"/>
    <property type="match status" value="1"/>
</dbReference>
<evidence type="ECO:0000256" key="12">
    <source>
        <dbReference type="PROSITE-ProRule" id="PRU00169"/>
    </source>
</evidence>
<proteinExistence type="predicted"/>
<dbReference type="PRINTS" id="PR00344">
    <property type="entry name" value="BCTRLSENSOR"/>
</dbReference>
<dbReference type="CDD" id="cd16922">
    <property type="entry name" value="HATPase_EvgS-ArcB-TorS-like"/>
    <property type="match status" value="1"/>
</dbReference>
<dbReference type="InterPro" id="IPR011006">
    <property type="entry name" value="CheY-like_superfamily"/>
</dbReference>
<dbReference type="InterPro" id="IPR035965">
    <property type="entry name" value="PAS-like_dom_sf"/>
</dbReference>
<dbReference type="EMBL" id="CP049257">
    <property type="protein sequence ID" value="QIG44971.1"/>
    <property type="molecule type" value="Genomic_DNA"/>
</dbReference>
<dbReference type="SMART" id="SM00331">
    <property type="entry name" value="PP2C_SIG"/>
    <property type="match status" value="1"/>
</dbReference>
<dbReference type="GO" id="GO:0005524">
    <property type="term" value="F:ATP binding"/>
    <property type="evidence" value="ECO:0007669"/>
    <property type="project" value="UniProtKB-KW"/>
</dbReference>
<dbReference type="InterPro" id="IPR004358">
    <property type="entry name" value="Sig_transdc_His_kin-like_C"/>
</dbReference>
<dbReference type="CDD" id="cd17574">
    <property type="entry name" value="REC_OmpR"/>
    <property type="match status" value="1"/>
</dbReference>
<dbReference type="InterPro" id="IPR013655">
    <property type="entry name" value="PAS_fold_3"/>
</dbReference>
<evidence type="ECO:0000256" key="7">
    <source>
        <dbReference type="ARBA" id="ARBA00022741"/>
    </source>
</evidence>
<dbReference type="PANTHER" id="PTHR43547">
    <property type="entry name" value="TWO-COMPONENT HISTIDINE KINASE"/>
    <property type="match status" value="1"/>
</dbReference>
<dbReference type="Pfam" id="PF08447">
    <property type="entry name" value="PAS_3"/>
    <property type="match status" value="1"/>
</dbReference>
<sequence length="1245" mass="134536">MRTTFEHSGEVGRDMLDVDWAATAVGPPEQWPDSLRAVVRLVLASRFAMWMAWGPDLTFFCNDAYRRDTLGEKYPWALGRPAREVWSEIWHDIAPRIDSVLTTGEATWDEQLMLFLQRSGFTEETYHTFSYSPLADDDGAVSGMLCVVSEDTEAVVASRRMRTLRDLGARTTVDLSEAETIASACTALGGNGQDLPFVLCYLFDPDGTSARLAGSAGFTGPHPAAPARLHRADPDRVWPLPDGDGGVVTVEDLHERFGDLPSGAWEQEPALGAVVPLPSTTPGAPYGFLVVGVNPFRPWDQGYADFLELVAGQIAADVTDARAFELEKVRAEGLAELDRAKTEFFTNISHEFRTPLTLLLGPTEDALADASAPLPEVQAHRLEVVHRNAQRLLKLVNTLLDFSRLEAGRADLSYAPVDLAAHTRELVGMFESAAARLDLALVVDCPPLPEPVHVDLDAWSKVVLNLLSNALKFTLHGEVRIALRAEDGYAVLRVSDTGAGIPAAEQPRLFERFQRASSARSRTHEGSGIGLALVAELVQSHGGDVGVTSAPGEGSTFTVRLPFGSAHLDPARLAAEADRGPTAQVVAGFLDEAQALGVPAASTAPALVGGRPRVLVVDDNPDVRDYVSELLAEQYDVTTAVDGEDGLDRARADVPDLVLTDVMMPRLDGFGLLQALRDDEVTQDVPVVMLSARAGEDGTLEGLEAGADDYLAKPFTARELMARVRSNLELDRARRAREQLERSRALLDQAQRLASVGSWEVDLPTGRVRATDEFLRIVGIDRDQLDGLRYPALVEELVHPDDRATVLHALEAADDPDDIRYEARIVRPDGAEVTATVHAEVVRHPGGEPGLLRGSLQDVTERVEAERMLAEATAAREAATREHLIAEELQQSLLPTRVFDLEDLEVATYYRAGVEGTQVGGDWYDVIELGGGRTALVIGDVMGRGVRAAAVMGQLRAATRAYARLDLAPADLLEHLDGLVRWLGGDQIVTCVYAIFDPADQVLRLANAGHLPAVLVAPDGTTSLAPLAQDPPLGAGAGRLTQVELTVPLGSTVVLYTDGLVERRGEDLEEGIAALRDLCGTLDVPLELLPEELVRLRLPDGPDDDVAVLAARVAETGVQAVRELVLEDADTAPTQARDAVRRHLEDVGVTTREVVEDALLVTSELVTNAVLHAEAPVELRLVSSRTELRIEVHDREASQPLRRSPDLDDEHGRGLTIVAALSTHWGTRPSGSGKVVWAVLDADRG</sequence>